<feature type="domain" description="Aldehyde dehydrogenase" evidence="9">
    <location>
        <begin position="19"/>
        <end position="473"/>
    </location>
</feature>
<comment type="caution">
    <text evidence="10">The sequence shown here is derived from an EMBL/GenBank/DDBJ whole genome shotgun (WGS) entry which is preliminary data.</text>
</comment>
<dbReference type="Pfam" id="PF00171">
    <property type="entry name" value="Aldedh"/>
    <property type="match status" value="1"/>
</dbReference>
<dbReference type="EC" id="1.2.1.97" evidence="5"/>
<dbReference type="SUPFAM" id="SSF53720">
    <property type="entry name" value="ALDH-like"/>
    <property type="match status" value="1"/>
</dbReference>
<organism evidence="10 11">
    <name type="scientific">Sinanaerobacter chloroacetimidivorans</name>
    <dbReference type="NCBI Taxonomy" id="2818044"/>
    <lineage>
        <taxon>Bacteria</taxon>
        <taxon>Bacillati</taxon>
        <taxon>Bacillota</taxon>
        <taxon>Clostridia</taxon>
        <taxon>Peptostreptococcales</taxon>
        <taxon>Anaerovoracaceae</taxon>
        <taxon>Sinanaerobacter</taxon>
    </lineage>
</organism>
<comment type="function">
    <text evidence="4">Part of the sulfo-TAL (or sulfo-SFT) pathway, a D-sulfoquinovose degradation pathway that produces sulfolactate (SL). Catalyzes the oxidation of 3-sulfolactaldehyde (SLA) to sulfolactate (SL).</text>
</comment>
<evidence type="ECO:0000256" key="5">
    <source>
        <dbReference type="ARBA" id="ARBA00066984"/>
    </source>
</evidence>
<dbReference type="Gene3D" id="3.40.605.10">
    <property type="entry name" value="Aldehyde Dehydrogenase, Chain A, domain 1"/>
    <property type="match status" value="1"/>
</dbReference>
<evidence type="ECO:0000313" key="11">
    <source>
        <dbReference type="Proteomes" id="UP000675664"/>
    </source>
</evidence>
<proteinExistence type="inferred from homology"/>
<dbReference type="InterPro" id="IPR016162">
    <property type="entry name" value="Ald_DH_N"/>
</dbReference>
<dbReference type="PANTHER" id="PTHR43353:SF5">
    <property type="entry name" value="SUCCINATE-SEMIALDEHYDE DEHYDROGENASE, MITOCHONDRIAL"/>
    <property type="match status" value="1"/>
</dbReference>
<protein>
    <recommendedName>
        <fullName evidence="6">3-sulfolactaldehyde dehydrogenase</fullName>
        <ecNumber evidence="5">1.2.1.97</ecNumber>
    </recommendedName>
</protein>
<keyword evidence="2 8" id="KW-0560">Oxidoreductase</keyword>
<dbReference type="Gene3D" id="3.40.309.10">
    <property type="entry name" value="Aldehyde Dehydrogenase, Chain A, domain 2"/>
    <property type="match status" value="1"/>
</dbReference>
<dbReference type="AlphaFoldDB" id="A0A8J7VZA8"/>
<sequence length="482" mass="52688">MERFKVYINGVFREAYSSEFSAVNNPATGKIVYEVPKCDAREVHESIEAAYKAQKEWCKITAVERGNYLRRLAEKVMENADDLAVILSKEQGKTLHQSMGEITGATGLIEYHANWDRRIEGEILAGDNSNKENIMIFKEPIGVVACIMPWNFPVYVLFRKIAPALLAGCTVVCKPSGETPASTLAIAKIIDEVGFPAGTVNFISGKGSVIGEAIARNPKVDMITVTGSVETGQEIIRASSDNVCKVSLELGGKAPAIVMEDADLELAADCVVGSRLGNAGQICNCAERLYVHQNIAEKFINMIKERMAAATYGDGIDNPEHTMGAMINKEATIRVHNMVERAVAAGANIILGGFLPEGSGAFYPPTILINVSQKSEIMQEEVFGPVLPVATFKTANEALQLANDCKYGLTSSLYTNDYNTIMLFSNNIEFGELYVNRQQGEAYHGYHAGWKLSGIGGDDGKHGFQEFLKTRAVYMNYKTDLY</sequence>
<dbReference type="InterPro" id="IPR016160">
    <property type="entry name" value="Ald_DH_CS_CYS"/>
</dbReference>
<evidence type="ECO:0000256" key="3">
    <source>
        <dbReference type="ARBA" id="ARBA00050326"/>
    </source>
</evidence>
<comment type="similarity">
    <text evidence="1 8">Belongs to the aldehyde dehydrogenase family.</text>
</comment>
<dbReference type="InterPro" id="IPR015590">
    <property type="entry name" value="Aldehyde_DH_dom"/>
</dbReference>
<evidence type="ECO:0000256" key="8">
    <source>
        <dbReference type="RuleBase" id="RU003345"/>
    </source>
</evidence>
<dbReference type="CDD" id="cd07088">
    <property type="entry name" value="ALDH_LactADH-AldA"/>
    <property type="match status" value="1"/>
</dbReference>
<dbReference type="GO" id="GO:0004777">
    <property type="term" value="F:succinate-semialdehyde dehydrogenase (NAD+) activity"/>
    <property type="evidence" value="ECO:0007669"/>
    <property type="project" value="TreeGrafter"/>
</dbReference>
<evidence type="ECO:0000256" key="1">
    <source>
        <dbReference type="ARBA" id="ARBA00009986"/>
    </source>
</evidence>
<feature type="active site" evidence="7">
    <location>
        <position position="249"/>
    </location>
</feature>
<evidence type="ECO:0000313" key="10">
    <source>
        <dbReference type="EMBL" id="MBR0597869.1"/>
    </source>
</evidence>
<dbReference type="GO" id="GO:0005829">
    <property type="term" value="C:cytosol"/>
    <property type="evidence" value="ECO:0007669"/>
    <property type="project" value="TreeGrafter"/>
</dbReference>
<dbReference type="NCBIfam" id="NF007497">
    <property type="entry name" value="PRK10090.1"/>
    <property type="match status" value="1"/>
</dbReference>
<evidence type="ECO:0000256" key="6">
    <source>
        <dbReference type="ARBA" id="ARBA00067277"/>
    </source>
</evidence>
<dbReference type="PANTHER" id="PTHR43353">
    <property type="entry name" value="SUCCINATE-SEMIALDEHYDE DEHYDROGENASE, MITOCHONDRIAL"/>
    <property type="match status" value="1"/>
</dbReference>
<reference evidence="10" key="1">
    <citation type="submission" date="2021-04" db="EMBL/GenBank/DDBJ databases">
        <title>Sinoanaerobacter chloroacetimidivorans sp. nov., an obligate anaerobic bacterium isolated from anaerobic sludge.</title>
        <authorList>
            <person name="Bao Y."/>
        </authorList>
    </citation>
    <scope>NUCLEOTIDE SEQUENCE</scope>
    <source>
        <strain evidence="10">BAD-6</strain>
    </source>
</reference>
<name>A0A8J7VZA8_9FIRM</name>
<evidence type="ECO:0000256" key="7">
    <source>
        <dbReference type="PROSITE-ProRule" id="PRU10007"/>
    </source>
</evidence>
<dbReference type="FunFam" id="3.40.309.10:FF:000009">
    <property type="entry name" value="Aldehyde dehydrogenase A"/>
    <property type="match status" value="1"/>
</dbReference>
<dbReference type="InterPro" id="IPR050740">
    <property type="entry name" value="Aldehyde_DH_Superfamily"/>
</dbReference>
<comment type="catalytic activity">
    <reaction evidence="3">
        <text>(2S)-3-sulfolactaldehyde + NAD(+) + H2O = (2S)-3-sulfolactate + NADH + 2 H(+)</text>
        <dbReference type="Rhea" id="RHEA:47932"/>
        <dbReference type="ChEBI" id="CHEBI:15377"/>
        <dbReference type="ChEBI" id="CHEBI:15378"/>
        <dbReference type="ChEBI" id="CHEBI:57540"/>
        <dbReference type="ChEBI" id="CHEBI:57945"/>
        <dbReference type="ChEBI" id="CHEBI:61289"/>
        <dbReference type="ChEBI" id="CHEBI:90109"/>
        <dbReference type="EC" id="1.2.1.97"/>
    </reaction>
    <physiologicalReaction direction="left-to-right" evidence="3">
        <dbReference type="Rhea" id="RHEA:47933"/>
    </physiologicalReaction>
</comment>
<keyword evidence="11" id="KW-1185">Reference proteome</keyword>
<dbReference type="RefSeq" id="WP_227017995.1">
    <property type="nucleotide sequence ID" value="NZ_JAGSND010000004.1"/>
</dbReference>
<gene>
    <name evidence="10" type="primary">aldA</name>
    <name evidence="10" type="ORF">KCX82_08295</name>
</gene>
<dbReference type="Proteomes" id="UP000675664">
    <property type="component" value="Unassembled WGS sequence"/>
</dbReference>
<dbReference type="PROSITE" id="PS00687">
    <property type="entry name" value="ALDEHYDE_DEHYDR_GLU"/>
    <property type="match status" value="1"/>
</dbReference>
<dbReference type="InterPro" id="IPR029510">
    <property type="entry name" value="Ald_DH_CS_GLU"/>
</dbReference>
<dbReference type="FunFam" id="3.40.605.10:FF:000007">
    <property type="entry name" value="NAD/NADP-dependent betaine aldehyde dehydrogenase"/>
    <property type="match status" value="1"/>
</dbReference>
<evidence type="ECO:0000256" key="4">
    <source>
        <dbReference type="ARBA" id="ARBA00054572"/>
    </source>
</evidence>
<dbReference type="PROSITE" id="PS00070">
    <property type="entry name" value="ALDEHYDE_DEHYDR_CYS"/>
    <property type="match status" value="1"/>
</dbReference>
<dbReference type="EMBL" id="JAGSND010000004">
    <property type="protein sequence ID" value="MBR0597869.1"/>
    <property type="molecule type" value="Genomic_DNA"/>
</dbReference>
<reference evidence="10" key="2">
    <citation type="submission" date="2021-04" db="EMBL/GenBank/DDBJ databases">
        <authorList>
            <person name="Liu J."/>
        </authorList>
    </citation>
    <scope>NUCLEOTIDE SEQUENCE</scope>
    <source>
        <strain evidence="10">BAD-6</strain>
    </source>
</reference>
<evidence type="ECO:0000256" key="2">
    <source>
        <dbReference type="ARBA" id="ARBA00023002"/>
    </source>
</evidence>
<dbReference type="InterPro" id="IPR016161">
    <property type="entry name" value="Ald_DH/histidinol_DH"/>
</dbReference>
<accession>A0A8J7VZA8</accession>
<dbReference type="GO" id="GO:0009450">
    <property type="term" value="P:gamma-aminobutyric acid catabolic process"/>
    <property type="evidence" value="ECO:0007669"/>
    <property type="project" value="TreeGrafter"/>
</dbReference>
<dbReference type="InterPro" id="IPR016163">
    <property type="entry name" value="Ald_DH_C"/>
</dbReference>
<evidence type="ECO:0000259" key="9">
    <source>
        <dbReference type="Pfam" id="PF00171"/>
    </source>
</evidence>